<accession>A0A8K0JEB1</accession>
<comment type="caution">
    <text evidence="3">The sequence shown here is derived from an EMBL/GenBank/DDBJ whole genome shotgun (WGS) entry which is preliminary data.</text>
</comment>
<dbReference type="SUPFAM" id="SSF158694">
    <property type="entry name" value="UraD-Like"/>
    <property type="match status" value="1"/>
</dbReference>
<keyword evidence="1" id="KW-0659">Purine metabolism</keyword>
<dbReference type="Pfam" id="PF09349">
    <property type="entry name" value="OHCU_decarbox"/>
    <property type="match status" value="1"/>
</dbReference>
<organism evidence="3 4">
    <name type="scientific">Filobasidium floriforme</name>
    <dbReference type="NCBI Taxonomy" id="5210"/>
    <lineage>
        <taxon>Eukaryota</taxon>
        <taxon>Fungi</taxon>
        <taxon>Dikarya</taxon>
        <taxon>Basidiomycota</taxon>
        <taxon>Agaricomycotina</taxon>
        <taxon>Tremellomycetes</taxon>
        <taxon>Filobasidiales</taxon>
        <taxon>Filobasidiaceae</taxon>
        <taxon>Filobasidium</taxon>
    </lineage>
</organism>
<sequence>MSLPSLQSLQQDQTELHRFLVLLLEPSEILSRKLVPNVHSKLQASALSSYSQILDACQVEVTTWPMEDRQNLIGGHPLIGEVQGLSALSSKEQGNLKPTPEPVLRRLAHLNKVYTAIYPSLPYITFVAGRPRSAIVTEIEERLGLEHARTPLALENGDIERPALDSEAVTSKVRPRYSAAWTDELDRAVGDVWRIGQARLKGLVNP</sequence>
<name>A0A8K0JEB1_9TREE</name>
<gene>
    <name evidence="3" type="ORF">FFLO_06733</name>
</gene>
<proteinExistence type="predicted"/>
<dbReference type="OrthoDB" id="5398391at2759"/>
<reference evidence="3" key="1">
    <citation type="submission" date="2020-04" db="EMBL/GenBank/DDBJ databases">
        <title>Analysis of mating type loci in Filobasidium floriforme.</title>
        <authorList>
            <person name="Nowrousian M."/>
        </authorList>
    </citation>
    <scope>NUCLEOTIDE SEQUENCE</scope>
    <source>
        <strain evidence="3">CBS 6242</strain>
    </source>
</reference>
<keyword evidence="4" id="KW-1185">Reference proteome</keyword>
<dbReference type="PANTHER" id="PTHR37987">
    <property type="entry name" value="CHROMOSOME 9, WHOLE GENOME SHOTGUN SEQUENCE"/>
    <property type="match status" value="1"/>
</dbReference>
<protein>
    <recommendedName>
        <fullName evidence="2">Oxo-4-hydroxy-4-carboxy-5-ureidoimidazoline decarboxylase domain-containing protein</fullName>
    </recommendedName>
</protein>
<evidence type="ECO:0000313" key="3">
    <source>
        <dbReference type="EMBL" id="KAG7527638.1"/>
    </source>
</evidence>
<evidence type="ECO:0000259" key="2">
    <source>
        <dbReference type="Pfam" id="PF09349"/>
    </source>
</evidence>
<dbReference type="Proteomes" id="UP000812966">
    <property type="component" value="Unassembled WGS sequence"/>
</dbReference>
<dbReference type="AlphaFoldDB" id="A0A8K0JEB1"/>
<dbReference type="PANTHER" id="PTHR37987:SF1">
    <property type="entry name" value="OXO-4-HYDROXY-4-CARBOXY-5-UREIDOIMIDAZOLINE DECARBOXYLASE DOMAIN-CONTAINING PROTEIN"/>
    <property type="match status" value="1"/>
</dbReference>
<dbReference type="InterPro" id="IPR018020">
    <property type="entry name" value="OHCU_decarboxylase"/>
</dbReference>
<feature type="domain" description="Oxo-4-hydroxy-4-carboxy-5-ureidoimidazoline decarboxylase" evidence="2">
    <location>
        <begin position="13"/>
        <end position="145"/>
    </location>
</feature>
<dbReference type="Gene3D" id="1.10.3330.10">
    <property type="entry name" value="Oxo-4-hydroxy-4-carboxy-5-ureidoimidazoline decarboxylase"/>
    <property type="match status" value="1"/>
</dbReference>
<dbReference type="GO" id="GO:0006144">
    <property type="term" value="P:purine nucleobase metabolic process"/>
    <property type="evidence" value="ECO:0007669"/>
    <property type="project" value="UniProtKB-KW"/>
</dbReference>
<evidence type="ECO:0000256" key="1">
    <source>
        <dbReference type="ARBA" id="ARBA00022631"/>
    </source>
</evidence>
<dbReference type="InterPro" id="IPR036778">
    <property type="entry name" value="OHCU_decarboxylase_sf"/>
</dbReference>
<evidence type="ECO:0000313" key="4">
    <source>
        <dbReference type="Proteomes" id="UP000812966"/>
    </source>
</evidence>
<dbReference type="EMBL" id="JABELV010000251">
    <property type="protein sequence ID" value="KAG7527638.1"/>
    <property type="molecule type" value="Genomic_DNA"/>
</dbReference>